<comment type="caution">
    <text evidence="1">The sequence shown here is derived from an EMBL/GenBank/DDBJ whole genome shotgun (WGS) entry which is preliminary data.</text>
</comment>
<sequence>MGQLRFVVNDPGLLDSARLARAYVAGGDEVPFHSRVFMSGDRLVAEYSEDGSGCIAIPWPIGPPTTGAAPREEWLLSSATLMAREAPYRLEVELARGEIYRLRNQLAQWEMLGLAIDDGMREAVLASTKLFARAATSENLADASRFAAEALASMAEASWRLAASYTDQAIDLRTATQPRLPTLLGVQLSGGAPKDAQREPLLEAVNLAVVDASWMRVEASEGVRDWSAVDDAASWARKNSLRVCCGPLLEFDERSVPDWAYLWEGDFDTVSSLMIEHVAAVVERFRGRVQLWNLAGRLDRPRTLSLSDDQRLQIVVGALNALKQLDPKTPVVVGFEQPWCESLRNQPTGLTALEIADSLERANLGIAGFLVELNLGSGARHTASRNPLAYSRLIDAWNVQLDLPLMLSITTPAEPHWDAERQSAWARHCLPLLIAKNSVQVATWGALDDRTEKSRDGSEATIAGLFDEQGEAKPLLAELTALRKRCLS</sequence>
<dbReference type="InterPro" id="IPR017853">
    <property type="entry name" value="GH"/>
</dbReference>
<dbReference type="SUPFAM" id="SSF51445">
    <property type="entry name" value="(Trans)glycosidases"/>
    <property type="match status" value="1"/>
</dbReference>
<evidence type="ECO:0000313" key="2">
    <source>
        <dbReference type="Proteomes" id="UP000315440"/>
    </source>
</evidence>
<reference evidence="1 2" key="1">
    <citation type="submission" date="2019-02" db="EMBL/GenBank/DDBJ databases">
        <title>Deep-cultivation of Planctomycetes and their phenomic and genomic characterization uncovers novel biology.</title>
        <authorList>
            <person name="Wiegand S."/>
            <person name="Jogler M."/>
            <person name="Boedeker C."/>
            <person name="Pinto D."/>
            <person name="Vollmers J."/>
            <person name="Rivas-Marin E."/>
            <person name="Kohn T."/>
            <person name="Peeters S.H."/>
            <person name="Heuer A."/>
            <person name="Rast P."/>
            <person name="Oberbeckmann S."/>
            <person name="Bunk B."/>
            <person name="Jeske O."/>
            <person name="Meyerdierks A."/>
            <person name="Storesund J.E."/>
            <person name="Kallscheuer N."/>
            <person name="Luecker S."/>
            <person name="Lage O.M."/>
            <person name="Pohl T."/>
            <person name="Merkel B.J."/>
            <person name="Hornburger P."/>
            <person name="Mueller R.-W."/>
            <person name="Bruemmer F."/>
            <person name="Labrenz M."/>
            <person name="Spormann A.M."/>
            <person name="Op Den Camp H."/>
            <person name="Overmann J."/>
            <person name="Amann R."/>
            <person name="Jetten M.S.M."/>
            <person name="Mascher T."/>
            <person name="Medema M.H."/>
            <person name="Devos D.P."/>
            <person name="Kaster A.-K."/>
            <person name="Ovreas L."/>
            <person name="Rohde M."/>
            <person name="Galperin M.Y."/>
            <person name="Jogler C."/>
        </authorList>
    </citation>
    <scope>NUCLEOTIDE SEQUENCE [LARGE SCALE GENOMIC DNA]</scope>
    <source>
        <strain evidence="1 2">Mal64</strain>
    </source>
</reference>
<dbReference type="EMBL" id="SJPQ01000003">
    <property type="protein sequence ID" value="TWT87463.1"/>
    <property type="molecule type" value="Genomic_DNA"/>
</dbReference>
<keyword evidence="2" id="KW-1185">Reference proteome</keyword>
<proteinExistence type="predicted"/>
<gene>
    <name evidence="1" type="ORF">Mal64_30020</name>
</gene>
<evidence type="ECO:0000313" key="1">
    <source>
        <dbReference type="EMBL" id="TWT87463.1"/>
    </source>
</evidence>
<dbReference type="Gene3D" id="3.20.20.80">
    <property type="entry name" value="Glycosidases"/>
    <property type="match status" value="1"/>
</dbReference>
<name>A0A5C5ZM01_9BACT</name>
<dbReference type="OrthoDB" id="290971at2"/>
<dbReference type="AlphaFoldDB" id="A0A5C5ZM01"/>
<organism evidence="1 2">
    <name type="scientific">Pseudobythopirellula maris</name>
    <dbReference type="NCBI Taxonomy" id="2527991"/>
    <lineage>
        <taxon>Bacteria</taxon>
        <taxon>Pseudomonadati</taxon>
        <taxon>Planctomycetota</taxon>
        <taxon>Planctomycetia</taxon>
        <taxon>Pirellulales</taxon>
        <taxon>Lacipirellulaceae</taxon>
        <taxon>Pseudobythopirellula</taxon>
    </lineage>
</organism>
<dbReference type="Proteomes" id="UP000315440">
    <property type="component" value="Unassembled WGS sequence"/>
</dbReference>
<evidence type="ECO:0008006" key="3">
    <source>
        <dbReference type="Google" id="ProtNLM"/>
    </source>
</evidence>
<protein>
    <recommendedName>
        <fullName evidence="3">GH10 domain-containing protein</fullName>
    </recommendedName>
</protein>
<accession>A0A5C5ZM01</accession>
<dbReference type="RefSeq" id="WP_146401619.1">
    <property type="nucleotide sequence ID" value="NZ_SJPQ01000003.1"/>
</dbReference>